<dbReference type="Proteomes" id="UP000095280">
    <property type="component" value="Unplaced"/>
</dbReference>
<feature type="region of interest" description="Disordered" evidence="2">
    <location>
        <begin position="156"/>
        <end position="186"/>
    </location>
</feature>
<evidence type="ECO:0000256" key="2">
    <source>
        <dbReference type="SAM" id="MobiDB-lite"/>
    </source>
</evidence>
<dbReference type="AlphaFoldDB" id="A0A1I8GM72"/>
<evidence type="ECO:0000313" key="4">
    <source>
        <dbReference type="WBParaSite" id="maker-uti_cns_0002468-snap-gene-0.36-mRNA-1"/>
    </source>
</evidence>
<accession>A0A1I8GM72</accession>
<sequence length="343" mass="39642">IHFRNAPTSIKSLHKLSYQYRLCSIIFESLKDLTYTNHNRRMIESLVSQLTQSNDLMKSQLEQLRKECTKLQSDSSLRAHTNDTQQKLEEIFEFERRLRLKDMQLEEQSRTLLTLEARISSLEAEIEKQKQKSRSLSQQRDEALELAEQLRQRLDMDDGNANGGSVDPGSNALVSQSTSDDETREVESLRQQLLESNKKRDDLIKVAEQMRQRLEEELGKSATAHTELEQLKLEHAKLRNDYSGMERTMTEMLTREHELNTQLTEAQGKLRQAEEAIGWFKQELPRKDGEIANLTDEVHTLRERVNTLLENLAGQEQLNNYQSGNDLLNKHRSMRPPGGGGNL</sequence>
<reference evidence="4" key="1">
    <citation type="submission" date="2016-11" db="UniProtKB">
        <authorList>
            <consortium name="WormBaseParasite"/>
        </authorList>
    </citation>
    <scope>IDENTIFICATION</scope>
</reference>
<evidence type="ECO:0000313" key="3">
    <source>
        <dbReference type="Proteomes" id="UP000095280"/>
    </source>
</evidence>
<feature type="coiled-coil region" evidence="1">
    <location>
        <begin position="47"/>
        <end position="74"/>
    </location>
</feature>
<keyword evidence="1" id="KW-0175">Coiled coil</keyword>
<keyword evidence="3" id="KW-1185">Reference proteome</keyword>
<feature type="region of interest" description="Disordered" evidence="2">
    <location>
        <begin position="322"/>
        <end position="343"/>
    </location>
</feature>
<feature type="coiled-coil region" evidence="1">
    <location>
        <begin position="105"/>
        <end position="153"/>
    </location>
</feature>
<name>A0A1I8GM72_9PLAT</name>
<proteinExistence type="predicted"/>
<evidence type="ECO:0000256" key="1">
    <source>
        <dbReference type="SAM" id="Coils"/>
    </source>
</evidence>
<organism evidence="3 4">
    <name type="scientific">Macrostomum lignano</name>
    <dbReference type="NCBI Taxonomy" id="282301"/>
    <lineage>
        <taxon>Eukaryota</taxon>
        <taxon>Metazoa</taxon>
        <taxon>Spiralia</taxon>
        <taxon>Lophotrochozoa</taxon>
        <taxon>Platyhelminthes</taxon>
        <taxon>Rhabditophora</taxon>
        <taxon>Macrostomorpha</taxon>
        <taxon>Macrostomida</taxon>
        <taxon>Macrostomidae</taxon>
        <taxon>Macrostomum</taxon>
    </lineage>
</organism>
<dbReference type="WBParaSite" id="maker-uti_cns_0002468-snap-gene-0.36-mRNA-1">
    <property type="protein sequence ID" value="maker-uti_cns_0002468-snap-gene-0.36-mRNA-1"/>
    <property type="gene ID" value="maker-uti_cns_0002468-snap-gene-0.36"/>
</dbReference>
<protein>
    <submittedName>
        <fullName evidence="4">GOLGA2L5 domain-containing protein</fullName>
    </submittedName>
</protein>